<evidence type="ECO:0000313" key="2">
    <source>
        <dbReference type="EMBL" id="CAE7769970.1"/>
    </source>
</evidence>
<reference evidence="2" key="1">
    <citation type="submission" date="2021-02" db="EMBL/GenBank/DDBJ databases">
        <authorList>
            <person name="Dougan E. K."/>
            <person name="Rhodes N."/>
            <person name="Thang M."/>
            <person name="Chan C."/>
        </authorList>
    </citation>
    <scope>NUCLEOTIDE SEQUENCE</scope>
</reference>
<evidence type="ECO:0000256" key="1">
    <source>
        <dbReference type="SAM" id="MobiDB-lite"/>
    </source>
</evidence>
<gene>
    <name evidence="2" type="primary">COMT</name>
    <name evidence="2" type="ORF">SPIL2461_LOCUS22661</name>
</gene>
<comment type="caution">
    <text evidence="2">The sequence shown here is derived from an EMBL/GenBank/DDBJ whole genome shotgun (WGS) entry which is preliminary data.</text>
</comment>
<keyword evidence="3" id="KW-1185">Reference proteome</keyword>
<sequence length="269" mass="31007">MNSQQQALDKVNFEIKQHSENVAQLKERSQNLEEMMANMDQADALQVQKATQESERIQSFFASMNKEIEKAKDKKADLDARIAQLNVQKYKEEKRAKNQEQEARSVAMEVEQATSELQSVKQEISQLNGQIKQQQAKEDKVQTELQKEQARYQQELKDRAVRDQQIDGLTIELAAKSKEASKLEAQYIKLQRKARAAKRLLEKEKAKAKEQEKEAQAQLQQEKEKAAAQARDDAAEVKKVQEMLAKEAKIAKESFAEEVQKVKQRHLKE</sequence>
<proteinExistence type="predicted"/>
<feature type="region of interest" description="Disordered" evidence="1">
    <location>
        <begin position="202"/>
        <end position="238"/>
    </location>
</feature>
<accession>A0A812Y877</accession>
<protein>
    <submittedName>
        <fullName evidence="2">COMT protein</fullName>
    </submittedName>
</protein>
<name>A0A812Y877_SYMPI</name>
<feature type="non-terminal residue" evidence="2">
    <location>
        <position position="1"/>
    </location>
</feature>
<evidence type="ECO:0000313" key="3">
    <source>
        <dbReference type="Proteomes" id="UP000649617"/>
    </source>
</evidence>
<organism evidence="2 3">
    <name type="scientific">Symbiodinium pilosum</name>
    <name type="common">Dinoflagellate</name>
    <dbReference type="NCBI Taxonomy" id="2952"/>
    <lineage>
        <taxon>Eukaryota</taxon>
        <taxon>Sar</taxon>
        <taxon>Alveolata</taxon>
        <taxon>Dinophyceae</taxon>
        <taxon>Suessiales</taxon>
        <taxon>Symbiodiniaceae</taxon>
        <taxon>Symbiodinium</taxon>
    </lineage>
</organism>
<dbReference type="AlphaFoldDB" id="A0A812Y877"/>
<dbReference type="EMBL" id="CAJNIZ010047530">
    <property type="protein sequence ID" value="CAE7769970.1"/>
    <property type="molecule type" value="Genomic_DNA"/>
</dbReference>
<dbReference type="Proteomes" id="UP000649617">
    <property type="component" value="Unassembled WGS sequence"/>
</dbReference>
<dbReference type="OrthoDB" id="448320at2759"/>